<comment type="subcellular location">
    <subcellularLocation>
        <location evidence="1">Membrane</location>
    </subcellularLocation>
</comment>
<organism evidence="9 10">
    <name type="scientific">Desulfurispira natronophila</name>
    <dbReference type="NCBI Taxonomy" id="682562"/>
    <lineage>
        <taxon>Bacteria</taxon>
        <taxon>Pseudomonadati</taxon>
        <taxon>Chrysiogenota</taxon>
        <taxon>Chrysiogenia</taxon>
        <taxon>Chrysiogenales</taxon>
        <taxon>Chrysiogenaceae</taxon>
        <taxon>Desulfurispira</taxon>
    </lineage>
</organism>
<dbReference type="GO" id="GO:0016020">
    <property type="term" value="C:membrane"/>
    <property type="evidence" value="ECO:0007669"/>
    <property type="project" value="UniProtKB-SubCell"/>
</dbReference>
<accession>A0A7W8DH28</accession>
<name>A0A7W8DH28_9BACT</name>
<keyword evidence="10" id="KW-1185">Reference proteome</keyword>
<evidence type="ECO:0000256" key="2">
    <source>
        <dbReference type="ARBA" id="ARBA00022475"/>
    </source>
</evidence>
<reference evidence="9 10" key="1">
    <citation type="submission" date="2020-08" db="EMBL/GenBank/DDBJ databases">
        <title>Genomic Encyclopedia of Type Strains, Phase IV (KMG-IV): sequencing the most valuable type-strain genomes for metagenomic binning, comparative biology and taxonomic classification.</title>
        <authorList>
            <person name="Goeker M."/>
        </authorList>
    </citation>
    <scope>NUCLEOTIDE SEQUENCE [LARGE SCALE GENOMIC DNA]</scope>
    <source>
        <strain evidence="9 10">DSM 22071</strain>
    </source>
</reference>
<dbReference type="InterPro" id="IPR013685">
    <property type="entry name" value="POTRA_FtsQ_type"/>
</dbReference>
<dbReference type="RefSeq" id="WP_183732118.1">
    <property type="nucleotide sequence ID" value="NZ_JACHID010000008.1"/>
</dbReference>
<evidence type="ECO:0000259" key="8">
    <source>
        <dbReference type="PROSITE" id="PS51779"/>
    </source>
</evidence>
<evidence type="ECO:0000256" key="1">
    <source>
        <dbReference type="ARBA" id="ARBA00004370"/>
    </source>
</evidence>
<keyword evidence="3 9" id="KW-0132">Cell division</keyword>
<comment type="caution">
    <text evidence="9">The sequence shown here is derived from an EMBL/GenBank/DDBJ whole genome shotgun (WGS) entry which is preliminary data.</text>
</comment>
<keyword evidence="6" id="KW-0472">Membrane</keyword>
<dbReference type="EMBL" id="JACHID010000008">
    <property type="protein sequence ID" value="MBB5022141.1"/>
    <property type="molecule type" value="Genomic_DNA"/>
</dbReference>
<evidence type="ECO:0000313" key="10">
    <source>
        <dbReference type="Proteomes" id="UP000528322"/>
    </source>
</evidence>
<keyword evidence="4" id="KW-0812">Transmembrane</keyword>
<dbReference type="InterPro" id="IPR026579">
    <property type="entry name" value="FtsQ"/>
</dbReference>
<sequence>MSSRFTVALTVATLVALLGFGYSAYQYYHSVTFIPLRAVLKESHYYADEEKITTLFTNYLGTSIVSVDIDEVAKDLGQLPWVKSVAVFRHFNGLVKLVFSEYQPGYTIKTQDNHRHYVSSDGFVVETVREATNQKLQYRGIELPEIEIARKGPLKNGEYIPQTFLLYSLAESMPEEIFEEFAIRIEKGGLVLVKNSMEVFIGEVKYPRKSRALQAITSEPRAFYLNYDVHIDENTIYINESLGN</sequence>
<feature type="domain" description="POTRA" evidence="8">
    <location>
        <begin position="26"/>
        <end position="102"/>
    </location>
</feature>
<keyword evidence="2" id="KW-1003">Cell membrane</keyword>
<dbReference type="Pfam" id="PF08478">
    <property type="entry name" value="POTRA_1"/>
    <property type="match status" value="1"/>
</dbReference>
<dbReference type="PANTHER" id="PTHR35851:SF1">
    <property type="entry name" value="CELL DIVISION PROTEIN FTSQ"/>
    <property type="match status" value="1"/>
</dbReference>
<dbReference type="AlphaFoldDB" id="A0A7W8DH28"/>
<keyword evidence="7" id="KW-0131">Cell cycle</keyword>
<gene>
    <name evidence="9" type="ORF">HNR37_001469</name>
</gene>
<evidence type="ECO:0000256" key="4">
    <source>
        <dbReference type="ARBA" id="ARBA00022692"/>
    </source>
</evidence>
<dbReference type="PROSITE" id="PS51779">
    <property type="entry name" value="POTRA"/>
    <property type="match status" value="1"/>
</dbReference>
<dbReference type="GO" id="GO:0090529">
    <property type="term" value="P:cell septum assembly"/>
    <property type="evidence" value="ECO:0007669"/>
    <property type="project" value="InterPro"/>
</dbReference>
<protein>
    <submittedName>
        <fullName evidence="9">Cell division protein FtsQ</fullName>
    </submittedName>
</protein>
<evidence type="ECO:0000256" key="6">
    <source>
        <dbReference type="ARBA" id="ARBA00023136"/>
    </source>
</evidence>
<dbReference type="InterPro" id="IPR034746">
    <property type="entry name" value="POTRA"/>
</dbReference>
<evidence type="ECO:0000256" key="5">
    <source>
        <dbReference type="ARBA" id="ARBA00022989"/>
    </source>
</evidence>
<proteinExistence type="predicted"/>
<evidence type="ECO:0000313" key="9">
    <source>
        <dbReference type="EMBL" id="MBB5022141.1"/>
    </source>
</evidence>
<evidence type="ECO:0000256" key="3">
    <source>
        <dbReference type="ARBA" id="ARBA00022618"/>
    </source>
</evidence>
<dbReference type="Gene3D" id="3.10.20.310">
    <property type="entry name" value="membrane protein fhac"/>
    <property type="match status" value="1"/>
</dbReference>
<keyword evidence="5" id="KW-1133">Transmembrane helix</keyword>
<dbReference type="PANTHER" id="PTHR35851">
    <property type="entry name" value="CELL DIVISION PROTEIN FTSQ"/>
    <property type="match status" value="1"/>
</dbReference>
<dbReference type="Proteomes" id="UP000528322">
    <property type="component" value="Unassembled WGS sequence"/>
</dbReference>
<evidence type="ECO:0000256" key="7">
    <source>
        <dbReference type="ARBA" id="ARBA00023306"/>
    </source>
</evidence>